<accession>A0A1G2LU16</accession>
<name>A0A1G2LU16_9BACT</name>
<evidence type="ECO:0000313" key="1">
    <source>
        <dbReference type="EMBL" id="OHA14359.1"/>
    </source>
</evidence>
<dbReference type="EMBL" id="MHQY01000008">
    <property type="protein sequence ID" value="OHA14359.1"/>
    <property type="molecule type" value="Genomic_DNA"/>
</dbReference>
<dbReference type="AlphaFoldDB" id="A0A1G2LU16"/>
<sequence>MFSRGINRKFLLVPNVILNEREGSRPLKNIENIEILLLRIAQGQNDKNGKGPFGNSPNVSIILKFFQLRNYQYQRIFGVLYRRFISFYGK</sequence>
<proteinExistence type="predicted"/>
<evidence type="ECO:0000313" key="2">
    <source>
        <dbReference type="Proteomes" id="UP000177171"/>
    </source>
</evidence>
<gene>
    <name evidence="1" type="ORF">A3G49_01895</name>
</gene>
<dbReference type="Proteomes" id="UP000177171">
    <property type="component" value="Unassembled WGS sequence"/>
</dbReference>
<organism evidence="1 2">
    <name type="scientific">Candidatus Sungbacteria bacterium RIFCSPLOWO2_12_FULL_41_11</name>
    <dbReference type="NCBI Taxonomy" id="1802286"/>
    <lineage>
        <taxon>Bacteria</taxon>
        <taxon>Candidatus Sungiibacteriota</taxon>
    </lineage>
</organism>
<comment type="caution">
    <text evidence="1">The sequence shown here is derived from an EMBL/GenBank/DDBJ whole genome shotgun (WGS) entry which is preliminary data.</text>
</comment>
<reference evidence="1 2" key="1">
    <citation type="journal article" date="2016" name="Nat. Commun.">
        <title>Thousands of microbial genomes shed light on interconnected biogeochemical processes in an aquifer system.</title>
        <authorList>
            <person name="Anantharaman K."/>
            <person name="Brown C.T."/>
            <person name="Hug L.A."/>
            <person name="Sharon I."/>
            <person name="Castelle C.J."/>
            <person name="Probst A.J."/>
            <person name="Thomas B.C."/>
            <person name="Singh A."/>
            <person name="Wilkins M.J."/>
            <person name="Karaoz U."/>
            <person name="Brodie E.L."/>
            <person name="Williams K.H."/>
            <person name="Hubbard S.S."/>
            <person name="Banfield J.F."/>
        </authorList>
    </citation>
    <scope>NUCLEOTIDE SEQUENCE [LARGE SCALE GENOMIC DNA]</scope>
</reference>
<protein>
    <submittedName>
        <fullName evidence="1">Uncharacterized protein</fullName>
    </submittedName>
</protein>